<proteinExistence type="predicted"/>
<dbReference type="OrthoDB" id="9794183at2"/>
<name>A0A4Y9RXN5_9BURK</name>
<dbReference type="SUPFAM" id="SSF51182">
    <property type="entry name" value="RmlC-like cupins"/>
    <property type="match status" value="1"/>
</dbReference>
<dbReference type="PANTHER" id="PTHR36114:SF1">
    <property type="entry name" value="16.7 KDA PROTEIN IN WHIE LOCUS"/>
    <property type="match status" value="1"/>
</dbReference>
<feature type="domain" description="Cupin type-2" evidence="1">
    <location>
        <begin position="37"/>
        <end position="97"/>
    </location>
</feature>
<evidence type="ECO:0000313" key="3">
    <source>
        <dbReference type="Proteomes" id="UP000298438"/>
    </source>
</evidence>
<dbReference type="RefSeq" id="WP_135208897.1">
    <property type="nucleotide sequence ID" value="NZ_SPVF01000249.1"/>
</dbReference>
<dbReference type="InterPro" id="IPR011051">
    <property type="entry name" value="RmlC_Cupin_sf"/>
</dbReference>
<dbReference type="InterPro" id="IPR052044">
    <property type="entry name" value="PKS_Associated_Protein"/>
</dbReference>
<dbReference type="Proteomes" id="UP000298438">
    <property type="component" value="Unassembled WGS sequence"/>
</dbReference>
<protein>
    <submittedName>
        <fullName evidence="2">Cupin domain-containing protein</fullName>
    </submittedName>
</protein>
<organism evidence="2 3">
    <name type="scientific">Zemynaea arenosa</name>
    <dbReference type="NCBI Taxonomy" id="2561931"/>
    <lineage>
        <taxon>Bacteria</taxon>
        <taxon>Pseudomonadati</taxon>
        <taxon>Pseudomonadota</taxon>
        <taxon>Betaproteobacteria</taxon>
        <taxon>Burkholderiales</taxon>
        <taxon>Oxalobacteraceae</taxon>
        <taxon>Telluria group</taxon>
        <taxon>Zemynaea</taxon>
    </lineage>
</organism>
<dbReference type="AlphaFoldDB" id="A0A4Y9RXN5"/>
<reference evidence="2 3" key="1">
    <citation type="submission" date="2019-03" db="EMBL/GenBank/DDBJ databases">
        <title>Draft Genome Sequence of Massilia arenosa sp. nov., a Novel Massilia Species Isolated from a Sandy-loam Maize Soil.</title>
        <authorList>
            <person name="Raths R."/>
            <person name="Peta V."/>
            <person name="Bucking H."/>
        </authorList>
    </citation>
    <scope>NUCLEOTIDE SEQUENCE [LARGE SCALE GENOMIC DNA]</scope>
    <source>
        <strain evidence="2 3">MC02</strain>
    </source>
</reference>
<gene>
    <name evidence="2" type="ORF">E4L96_19570</name>
</gene>
<accession>A0A4Y9RXN5</accession>
<sequence length="124" mass="13938">MLQAVSPLALAARIDEYFSPRVIAELDNNYVKLAKLKGTFGWHAHEHEDELFMVIQGRLRIDTEHGSVQLEAGELYVVPKGVRHTPVADQECVILLIEQKQTTHSGNEANAYTRSIADQLRSLD</sequence>
<evidence type="ECO:0000313" key="2">
    <source>
        <dbReference type="EMBL" id="TFW13653.1"/>
    </source>
</evidence>
<dbReference type="Pfam" id="PF07883">
    <property type="entry name" value="Cupin_2"/>
    <property type="match status" value="1"/>
</dbReference>
<keyword evidence="3" id="KW-1185">Reference proteome</keyword>
<dbReference type="CDD" id="cd02226">
    <property type="entry name" value="cupin_YdbB-like"/>
    <property type="match status" value="1"/>
</dbReference>
<dbReference type="InterPro" id="IPR013096">
    <property type="entry name" value="Cupin_2"/>
</dbReference>
<dbReference type="Gene3D" id="2.60.120.10">
    <property type="entry name" value="Jelly Rolls"/>
    <property type="match status" value="1"/>
</dbReference>
<evidence type="ECO:0000259" key="1">
    <source>
        <dbReference type="Pfam" id="PF07883"/>
    </source>
</evidence>
<dbReference type="InterPro" id="IPR014710">
    <property type="entry name" value="RmlC-like_jellyroll"/>
</dbReference>
<comment type="caution">
    <text evidence="2">The sequence shown here is derived from an EMBL/GenBank/DDBJ whole genome shotgun (WGS) entry which is preliminary data.</text>
</comment>
<dbReference type="EMBL" id="SPVF01000249">
    <property type="protein sequence ID" value="TFW13653.1"/>
    <property type="molecule type" value="Genomic_DNA"/>
</dbReference>
<dbReference type="PANTHER" id="PTHR36114">
    <property type="entry name" value="16.7 KDA PROTEIN IN WHIE LOCUS"/>
    <property type="match status" value="1"/>
</dbReference>